<evidence type="ECO:0000313" key="1">
    <source>
        <dbReference type="EMBL" id="RBP31096.1"/>
    </source>
</evidence>
<proteinExistence type="predicted"/>
<name>A0A366GUQ4_9GAMM</name>
<dbReference type="EMBL" id="QNRO01000006">
    <property type="protein sequence ID" value="RBP31096.1"/>
    <property type="molecule type" value="Genomic_DNA"/>
</dbReference>
<evidence type="ECO:0000313" key="2">
    <source>
        <dbReference type="Proteomes" id="UP000252995"/>
    </source>
</evidence>
<reference evidence="1 2" key="1">
    <citation type="submission" date="2018-06" db="EMBL/GenBank/DDBJ databases">
        <title>Freshwater and sediment microbial communities from various areas in North America, analyzing microbe dynamics in response to fracking.</title>
        <authorList>
            <person name="Lamendella R."/>
        </authorList>
    </citation>
    <scope>NUCLEOTIDE SEQUENCE [LARGE SCALE GENOMIC DNA]</scope>
    <source>
        <strain evidence="1 2">114J</strain>
    </source>
</reference>
<dbReference type="RefSeq" id="WP_113862266.1">
    <property type="nucleotide sequence ID" value="NZ_QNRO01000006.1"/>
</dbReference>
<gene>
    <name evidence="1" type="ORF">DET50_106117</name>
</gene>
<dbReference type="AlphaFoldDB" id="A0A366GUQ4"/>
<protein>
    <submittedName>
        <fullName evidence="1">Uncharacterized protein</fullName>
    </submittedName>
</protein>
<organism evidence="1 2">
    <name type="scientific">Marinobacter pelagius</name>
    <dbReference type="NCBI Taxonomy" id="379482"/>
    <lineage>
        <taxon>Bacteria</taxon>
        <taxon>Pseudomonadati</taxon>
        <taxon>Pseudomonadota</taxon>
        <taxon>Gammaproteobacteria</taxon>
        <taxon>Pseudomonadales</taxon>
        <taxon>Marinobacteraceae</taxon>
        <taxon>Marinobacter</taxon>
    </lineage>
</organism>
<dbReference type="Proteomes" id="UP000252995">
    <property type="component" value="Unassembled WGS sequence"/>
</dbReference>
<comment type="caution">
    <text evidence="1">The sequence shown here is derived from an EMBL/GenBank/DDBJ whole genome shotgun (WGS) entry which is preliminary data.</text>
</comment>
<sequence>MLQFLADNIDQLDLALDQLAVQDRNFDRFALMLVDNVVELTLHRYAQDRAAENQFWGRKEEPEHDPKLVEKALRQSFDNKAKAVRDLGLYGEQLCTTVLNRKRLGITPCQV</sequence>
<accession>A0A366GUQ4</accession>